<evidence type="ECO:0000256" key="13">
    <source>
        <dbReference type="ARBA" id="ARBA00023306"/>
    </source>
</evidence>
<evidence type="ECO:0000256" key="17">
    <source>
        <dbReference type="ARBA" id="ARBA00068725"/>
    </source>
</evidence>
<dbReference type="InterPro" id="IPR056520">
    <property type="entry name" value="ARM_KDM8_N"/>
</dbReference>
<evidence type="ECO:0000256" key="3">
    <source>
        <dbReference type="ARBA" id="ARBA00013246"/>
    </source>
</evidence>
<dbReference type="PANTHER" id="PTHR12461">
    <property type="entry name" value="HYPOXIA-INDUCIBLE FACTOR 1 ALPHA INHIBITOR-RELATED"/>
    <property type="match status" value="1"/>
</dbReference>
<keyword evidence="5" id="KW-0156">Chromatin regulator</keyword>
<dbReference type="GO" id="GO:0005634">
    <property type="term" value="C:nucleus"/>
    <property type="evidence" value="ECO:0007669"/>
    <property type="project" value="UniProtKB-SubCell"/>
</dbReference>
<dbReference type="GO" id="GO:0140680">
    <property type="term" value="F:histone H3K36me/H3K36me2 demethylase activity"/>
    <property type="evidence" value="ECO:0007669"/>
    <property type="project" value="UniProtKB-EC"/>
</dbReference>
<dbReference type="FunFam" id="2.60.120.650:FF:000019">
    <property type="entry name" value="Bifunctional peptidase and arginyl-hydroxylase JMJD5"/>
    <property type="match status" value="1"/>
</dbReference>
<dbReference type="GO" id="GO:0048511">
    <property type="term" value="P:rhythmic process"/>
    <property type="evidence" value="ECO:0007669"/>
    <property type="project" value="UniProtKB-KW"/>
</dbReference>
<dbReference type="PROSITE" id="PS51184">
    <property type="entry name" value="JMJC"/>
    <property type="match status" value="1"/>
</dbReference>
<evidence type="ECO:0000256" key="16">
    <source>
        <dbReference type="ARBA" id="ARBA00059090"/>
    </source>
</evidence>
<dbReference type="GO" id="GO:0008168">
    <property type="term" value="F:methyltransferase activity"/>
    <property type="evidence" value="ECO:0007669"/>
    <property type="project" value="UniProtKB-KW"/>
</dbReference>
<evidence type="ECO:0000256" key="15">
    <source>
        <dbReference type="ARBA" id="ARBA00049800"/>
    </source>
</evidence>
<evidence type="ECO:0000256" key="9">
    <source>
        <dbReference type="ARBA" id="ARBA00023015"/>
    </source>
</evidence>
<evidence type="ECO:0000256" key="10">
    <source>
        <dbReference type="ARBA" id="ARBA00023108"/>
    </source>
</evidence>
<keyword evidence="20" id="KW-0808">Transferase</keyword>
<reference evidence="20" key="1">
    <citation type="submission" date="2016-05" db="EMBL/GenBank/DDBJ databases">
        <authorList>
            <person name="Lavstsen T."/>
            <person name="Jespersen J.S."/>
        </authorList>
    </citation>
    <scope>NUCLEOTIDE SEQUENCE</scope>
    <source>
        <tissue evidence="20">Brain</tissue>
    </source>
</reference>
<dbReference type="EC" id="1.14.11.27" evidence="3"/>
<keyword evidence="9" id="KW-0805">Transcription regulation</keyword>
<keyword evidence="12" id="KW-0539">Nucleus</keyword>
<dbReference type="InterPro" id="IPR041667">
    <property type="entry name" value="Cupin_8"/>
</dbReference>
<evidence type="ECO:0000313" key="20">
    <source>
        <dbReference type="EMBL" id="SBP25119.1"/>
    </source>
</evidence>
<comment type="subcellular location">
    <subcellularLocation>
        <location evidence="2">Nucleus</location>
    </subcellularLocation>
</comment>
<comment type="catalytic activity">
    <reaction evidence="14">
        <text>N(6),N(6)-dimethyl-L-lysyl(36)-[histone H3] + 2 2-oxoglutarate + 2 O2 = L-lysyl(36)-[histone H3] + 2 formaldehyde + 2 succinate + 2 CO2</text>
        <dbReference type="Rhea" id="RHEA:42032"/>
        <dbReference type="Rhea" id="RHEA-COMP:9785"/>
        <dbReference type="Rhea" id="RHEA-COMP:9787"/>
        <dbReference type="ChEBI" id="CHEBI:15379"/>
        <dbReference type="ChEBI" id="CHEBI:16526"/>
        <dbReference type="ChEBI" id="CHEBI:16810"/>
        <dbReference type="ChEBI" id="CHEBI:16842"/>
        <dbReference type="ChEBI" id="CHEBI:29969"/>
        <dbReference type="ChEBI" id="CHEBI:30031"/>
        <dbReference type="ChEBI" id="CHEBI:61976"/>
        <dbReference type="EC" id="1.14.11.27"/>
    </reaction>
</comment>
<feature type="domain" description="JmjC" evidence="19">
    <location>
        <begin position="283"/>
        <end position="428"/>
    </location>
</feature>
<name>A0A1A7Y4U1_9TELE</name>
<keyword evidence="20" id="KW-0489">Methyltransferase</keyword>
<evidence type="ECO:0000256" key="1">
    <source>
        <dbReference type="ARBA" id="ARBA00001954"/>
    </source>
</evidence>
<dbReference type="Pfam" id="PF13621">
    <property type="entry name" value="Cupin_8"/>
    <property type="match status" value="1"/>
</dbReference>
<evidence type="ECO:0000256" key="6">
    <source>
        <dbReference type="ARBA" id="ARBA00022964"/>
    </source>
</evidence>
<keyword evidence="11" id="KW-0804">Transcription</keyword>
<keyword evidence="13" id="KW-0131">Cell cycle</keyword>
<keyword evidence="8" id="KW-0408">Iron</keyword>
<evidence type="ECO:0000259" key="19">
    <source>
        <dbReference type="PROSITE" id="PS51184"/>
    </source>
</evidence>
<evidence type="ECO:0000256" key="7">
    <source>
        <dbReference type="ARBA" id="ARBA00023002"/>
    </source>
</evidence>
<sequence length="428" mass="49601">MASEVSEDETEHRRTLLSMESLWSKISAALPINEEQFPLQFSDKVESSVVEMLKRSRQQLYSNTRSNNQILYSQVVLDISWERLNTGTWRHVEKDWRRVYSYGCLFKVAALCRESPSEDEIIQAVRTCDMGLLMGTTIMDNILQVFVRILQSEIRKTTKEEETDYVETKRIKLAVLRVPSIREELAVERIKCPSLESFNTNYLLPLKPVILEGIIDHWPALNNHPWSLEYLRSVAGCRTVPVEVGSRYTDEDWSQTLLTVNEFIDKYILEKVQISQSGERALGYLAQHQLFDQIPELKEDICIPDYCCLGEGDEEDITVNAWFGPTGTVSPLHQDPQQNFLAQVVGSKYIRLYSPEDSDKLYPHQSQLLHNTSQVEVENPDLERFPEFVRAPYLECVLQPGDVLFIPVKHWHYVRSLDVSFSVSFWWS</sequence>
<dbReference type="GO" id="GO:0003682">
    <property type="term" value="F:chromatin binding"/>
    <property type="evidence" value="ECO:0007669"/>
    <property type="project" value="UniProtKB-ARBA"/>
</dbReference>
<dbReference type="GO" id="GO:0046872">
    <property type="term" value="F:metal ion binding"/>
    <property type="evidence" value="ECO:0007669"/>
    <property type="project" value="UniProtKB-KW"/>
</dbReference>
<evidence type="ECO:0000256" key="2">
    <source>
        <dbReference type="ARBA" id="ARBA00004123"/>
    </source>
</evidence>
<proteinExistence type="predicted"/>
<dbReference type="GO" id="GO:0031648">
    <property type="term" value="P:protein destabilization"/>
    <property type="evidence" value="ECO:0007669"/>
    <property type="project" value="UniProtKB-ARBA"/>
</dbReference>
<comment type="function">
    <text evidence="16">Histone demethylase required for G2/M phase cell cycle progression. Specifically demethylates dimethylated 'Lys-36' (H3K36me2) of histone H3, an epigenetic repressive mark, thereby acting as a transcription activator. May play a role in the regulation of the circadian clock.</text>
</comment>
<keyword evidence="4" id="KW-0479">Metal-binding</keyword>
<dbReference type="Pfam" id="PF24472">
    <property type="entry name" value="ARM_KDM8_N"/>
    <property type="match status" value="1"/>
</dbReference>
<evidence type="ECO:0000256" key="18">
    <source>
        <dbReference type="ARBA" id="ARBA00082907"/>
    </source>
</evidence>
<evidence type="ECO:0000256" key="11">
    <source>
        <dbReference type="ARBA" id="ARBA00023163"/>
    </source>
</evidence>
<keyword evidence="6" id="KW-0223">Dioxygenase</keyword>
<gene>
    <name evidence="20" type="primary">KDM8</name>
</gene>
<dbReference type="PANTHER" id="PTHR12461:SF106">
    <property type="entry name" value="BIFUNCTIONAL PEPTIDASE AND ARGINYL-HYDROXYLASE JMJD5"/>
    <property type="match status" value="1"/>
</dbReference>
<dbReference type="Gene3D" id="2.60.120.650">
    <property type="entry name" value="Cupin"/>
    <property type="match status" value="1"/>
</dbReference>
<evidence type="ECO:0000256" key="5">
    <source>
        <dbReference type="ARBA" id="ARBA00022853"/>
    </source>
</evidence>
<dbReference type="InterPro" id="IPR003347">
    <property type="entry name" value="JmjC_dom"/>
</dbReference>
<dbReference type="EMBL" id="HADX01002887">
    <property type="protein sequence ID" value="SBP25119.1"/>
    <property type="molecule type" value="Transcribed_RNA"/>
</dbReference>
<evidence type="ECO:0000256" key="14">
    <source>
        <dbReference type="ARBA" id="ARBA00047915"/>
    </source>
</evidence>
<keyword evidence="10" id="KW-0090">Biological rhythms</keyword>
<dbReference type="AlphaFoldDB" id="A0A1A7Y4U1"/>
<dbReference type="SUPFAM" id="SSF51197">
    <property type="entry name" value="Clavaminate synthase-like"/>
    <property type="match status" value="1"/>
</dbReference>
<protein>
    <recommendedName>
        <fullName evidence="17">Lysine-specific demethylase 8</fullName>
        <ecNumber evidence="3">1.14.11.27</ecNumber>
    </recommendedName>
    <alternativeName>
        <fullName evidence="15">JmjC domain-containing protein 5</fullName>
    </alternativeName>
    <alternativeName>
        <fullName evidence="18">Jumonji domain-containing protein 5</fullName>
    </alternativeName>
</protein>
<keyword evidence="7" id="KW-0560">Oxidoreductase</keyword>
<evidence type="ECO:0000256" key="4">
    <source>
        <dbReference type="ARBA" id="ARBA00022723"/>
    </source>
</evidence>
<comment type="cofactor">
    <cofactor evidence="1">
        <name>Fe(2+)</name>
        <dbReference type="ChEBI" id="CHEBI:29033"/>
    </cofactor>
</comment>
<dbReference type="SMART" id="SM00558">
    <property type="entry name" value="JmjC"/>
    <property type="match status" value="1"/>
</dbReference>
<organism evidence="20">
    <name type="scientific">Iconisemion striatum</name>
    <dbReference type="NCBI Taxonomy" id="60296"/>
    <lineage>
        <taxon>Eukaryota</taxon>
        <taxon>Metazoa</taxon>
        <taxon>Chordata</taxon>
        <taxon>Craniata</taxon>
        <taxon>Vertebrata</taxon>
        <taxon>Euteleostomi</taxon>
        <taxon>Actinopterygii</taxon>
        <taxon>Neopterygii</taxon>
        <taxon>Teleostei</taxon>
        <taxon>Neoteleostei</taxon>
        <taxon>Acanthomorphata</taxon>
        <taxon>Ovalentaria</taxon>
        <taxon>Atherinomorphae</taxon>
        <taxon>Cyprinodontiformes</taxon>
        <taxon>Nothobranchiidae</taxon>
        <taxon>Iconisemion</taxon>
    </lineage>
</organism>
<evidence type="ECO:0000256" key="8">
    <source>
        <dbReference type="ARBA" id="ARBA00023004"/>
    </source>
</evidence>
<dbReference type="GO" id="GO:0010468">
    <property type="term" value="P:regulation of gene expression"/>
    <property type="evidence" value="ECO:0007669"/>
    <property type="project" value="UniProtKB-ARBA"/>
</dbReference>
<dbReference type="GO" id="GO:0032259">
    <property type="term" value="P:methylation"/>
    <property type="evidence" value="ECO:0007669"/>
    <property type="project" value="UniProtKB-KW"/>
</dbReference>
<evidence type="ECO:0000256" key="12">
    <source>
        <dbReference type="ARBA" id="ARBA00023242"/>
    </source>
</evidence>
<reference evidence="20" key="2">
    <citation type="submission" date="2016-06" db="EMBL/GenBank/DDBJ databases">
        <title>The genome of a short-lived fish provides insights into sex chromosome evolution and the genetic control of aging.</title>
        <authorList>
            <person name="Reichwald K."/>
            <person name="Felder M."/>
            <person name="Petzold A."/>
            <person name="Koch P."/>
            <person name="Groth M."/>
            <person name="Platzer M."/>
        </authorList>
    </citation>
    <scope>NUCLEOTIDE SEQUENCE</scope>
    <source>
        <tissue evidence="20">Brain</tissue>
    </source>
</reference>
<accession>A0A1A7Y4U1</accession>